<keyword evidence="1" id="KW-0812">Transmembrane</keyword>
<dbReference type="Proteomes" id="UP000828390">
    <property type="component" value="Unassembled WGS sequence"/>
</dbReference>
<protein>
    <submittedName>
        <fullName evidence="2">Uncharacterized protein</fullName>
    </submittedName>
</protein>
<reference evidence="2" key="1">
    <citation type="journal article" date="2019" name="bioRxiv">
        <title>The Genome of the Zebra Mussel, Dreissena polymorpha: A Resource for Invasive Species Research.</title>
        <authorList>
            <person name="McCartney M.A."/>
            <person name="Auch B."/>
            <person name="Kono T."/>
            <person name="Mallez S."/>
            <person name="Zhang Y."/>
            <person name="Obille A."/>
            <person name="Becker A."/>
            <person name="Abrahante J.E."/>
            <person name="Garbe J."/>
            <person name="Badalamenti J.P."/>
            <person name="Herman A."/>
            <person name="Mangelson H."/>
            <person name="Liachko I."/>
            <person name="Sullivan S."/>
            <person name="Sone E.D."/>
            <person name="Koren S."/>
            <person name="Silverstein K.A.T."/>
            <person name="Beckman K.B."/>
            <person name="Gohl D.M."/>
        </authorList>
    </citation>
    <scope>NUCLEOTIDE SEQUENCE</scope>
    <source>
        <strain evidence="2">Duluth1</strain>
        <tissue evidence="2">Whole animal</tissue>
    </source>
</reference>
<proteinExistence type="predicted"/>
<dbReference type="EMBL" id="JAIWYP010000005">
    <property type="protein sequence ID" value="KAH3822807.1"/>
    <property type="molecule type" value="Genomic_DNA"/>
</dbReference>
<accession>A0A9D4GTU3</accession>
<evidence type="ECO:0000313" key="3">
    <source>
        <dbReference type="Proteomes" id="UP000828390"/>
    </source>
</evidence>
<feature type="transmembrane region" description="Helical" evidence="1">
    <location>
        <begin position="25"/>
        <end position="44"/>
    </location>
</feature>
<keyword evidence="1" id="KW-0472">Membrane</keyword>
<name>A0A9D4GTU3_DREPO</name>
<evidence type="ECO:0000256" key="1">
    <source>
        <dbReference type="SAM" id="Phobius"/>
    </source>
</evidence>
<organism evidence="2 3">
    <name type="scientific">Dreissena polymorpha</name>
    <name type="common">Zebra mussel</name>
    <name type="synonym">Mytilus polymorpha</name>
    <dbReference type="NCBI Taxonomy" id="45954"/>
    <lineage>
        <taxon>Eukaryota</taxon>
        <taxon>Metazoa</taxon>
        <taxon>Spiralia</taxon>
        <taxon>Lophotrochozoa</taxon>
        <taxon>Mollusca</taxon>
        <taxon>Bivalvia</taxon>
        <taxon>Autobranchia</taxon>
        <taxon>Heteroconchia</taxon>
        <taxon>Euheterodonta</taxon>
        <taxon>Imparidentia</taxon>
        <taxon>Neoheterodontei</taxon>
        <taxon>Myida</taxon>
        <taxon>Dreissenoidea</taxon>
        <taxon>Dreissenidae</taxon>
        <taxon>Dreissena</taxon>
    </lineage>
</organism>
<sequence>MSLPLQTESKVADLSESHWRHFRRFPLSLVHIVGGVGGVLSIAVNDVCFPLGVMSLDVCVR</sequence>
<reference evidence="2" key="2">
    <citation type="submission" date="2020-11" db="EMBL/GenBank/DDBJ databases">
        <authorList>
            <person name="McCartney M.A."/>
            <person name="Auch B."/>
            <person name="Kono T."/>
            <person name="Mallez S."/>
            <person name="Becker A."/>
            <person name="Gohl D.M."/>
            <person name="Silverstein K.A.T."/>
            <person name="Koren S."/>
            <person name="Bechman K.B."/>
            <person name="Herman A."/>
            <person name="Abrahante J.E."/>
            <person name="Garbe J."/>
        </authorList>
    </citation>
    <scope>NUCLEOTIDE SEQUENCE</scope>
    <source>
        <strain evidence="2">Duluth1</strain>
        <tissue evidence="2">Whole animal</tissue>
    </source>
</reference>
<gene>
    <name evidence="2" type="ORF">DPMN_124598</name>
</gene>
<evidence type="ECO:0000313" key="2">
    <source>
        <dbReference type="EMBL" id="KAH3822807.1"/>
    </source>
</evidence>
<comment type="caution">
    <text evidence="2">The sequence shown here is derived from an EMBL/GenBank/DDBJ whole genome shotgun (WGS) entry which is preliminary data.</text>
</comment>
<dbReference type="AlphaFoldDB" id="A0A9D4GTU3"/>
<keyword evidence="3" id="KW-1185">Reference proteome</keyword>
<keyword evidence="1" id="KW-1133">Transmembrane helix</keyword>